<gene>
    <name evidence="2" type="ORF">MVEN_02225200</name>
</gene>
<keyword evidence="3" id="KW-1185">Reference proteome</keyword>
<protein>
    <submittedName>
        <fullName evidence="2">Uncharacterized protein</fullName>
    </submittedName>
</protein>
<evidence type="ECO:0000313" key="3">
    <source>
        <dbReference type="Proteomes" id="UP000620124"/>
    </source>
</evidence>
<feature type="region of interest" description="Disordered" evidence="1">
    <location>
        <begin position="35"/>
        <end position="55"/>
    </location>
</feature>
<organism evidence="2 3">
    <name type="scientific">Mycena venus</name>
    <dbReference type="NCBI Taxonomy" id="2733690"/>
    <lineage>
        <taxon>Eukaryota</taxon>
        <taxon>Fungi</taxon>
        <taxon>Dikarya</taxon>
        <taxon>Basidiomycota</taxon>
        <taxon>Agaricomycotina</taxon>
        <taxon>Agaricomycetes</taxon>
        <taxon>Agaricomycetidae</taxon>
        <taxon>Agaricales</taxon>
        <taxon>Marasmiineae</taxon>
        <taxon>Mycenaceae</taxon>
        <taxon>Mycena</taxon>
    </lineage>
</organism>
<comment type="caution">
    <text evidence="2">The sequence shown here is derived from an EMBL/GenBank/DDBJ whole genome shotgun (WGS) entry which is preliminary data.</text>
</comment>
<accession>A0A8H7CH21</accession>
<dbReference type="EMBL" id="JACAZI010000024">
    <property type="protein sequence ID" value="KAF7335697.1"/>
    <property type="molecule type" value="Genomic_DNA"/>
</dbReference>
<reference evidence="2" key="1">
    <citation type="submission" date="2020-05" db="EMBL/GenBank/DDBJ databases">
        <title>Mycena genomes resolve the evolution of fungal bioluminescence.</title>
        <authorList>
            <person name="Tsai I.J."/>
        </authorList>
    </citation>
    <scope>NUCLEOTIDE SEQUENCE</scope>
    <source>
        <strain evidence="2">CCC161011</strain>
    </source>
</reference>
<name>A0A8H7CH21_9AGAR</name>
<dbReference type="Proteomes" id="UP000620124">
    <property type="component" value="Unassembled WGS sequence"/>
</dbReference>
<sequence length="69" mass="7707">MITAQRSLQVMLFVRFDVPERTSMDIRHNSIFIVGRNPGMPSPETPSTDGTVRPSGAEERLFLFTAIPS</sequence>
<evidence type="ECO:0000256" key="1">
    <source>
        <dbReference type="SAM" id="MobiDB-lite"/>
    </source>
</evidence>
<evidence type="ECO:0000313" key="2">
    <source>
        <dbReference type="EMBL" id="KAF7335697.1"/>
    </source>
</evidence>
<dbReference type="AlphaFoldDB" id="A0A8H7CH21"/>
<proteinExistence type="predicted"/>